<feature type="domain" description="Extensin-like C-terminal" evidence="1">
    <location>
        <begin position="61"/>
        <end position="232"/>
    </location>
</feature>
<reference evidence="3" key="1">
    <citation type="submission" date="2017-10" db="EMBL/GenBank/DDBJ databases">
        <authorList>
            <person name="Toshchakov S.V."/>
            <person name="Goeva M.A."/>
        </authorList>
    </citation>
    <scope>NUCLEOTIDE SEQUENCE [LARGE SCALE GENOMIC DNA]</scope>
    <source>
        <strain evidence="3">JR1/69-1-13</strain>
    </source>
</reference>
<dbReference type="Pfam" id="PF06904">
    <property type="entry name" value="Extensin-like_C"/>
    <property type="match status" value="1"/>
</dbReference>
<keyword evidence="3" id="KW-1185">Reference proteome</keyword>
<evidence type="ECO:0000313" key="2">
    <source>
        <dbReference type="EMBL" id="PWC29457.1"/>
    </source>
</evidence>
<dbReference type="EMBL" id="PDOA01000003">
    <property type="protein sequence ID" value="PWC29457.1"/>
    <property type="molecule type" value="Genomic_DNA"/>
</dbReference>
<evidence type="ECO:0000259" key="1">
    <source>
        <dbReference type="Pfam" id="PF06904"/>
    </source>
</evidence>
<name>A0A2U1V6B6_9PROT</name>
<gene>
    <name evidence="2" type="ORF">CR165_05760</name>
</gene>
<dbReference type="OrthoDB" id="9809788at2"/>
<organism evidence="2 3">
    <name type="scientific">Teichococcus aestuarii</name>
    <dbReference type="NCBI Taxonomy" id="568898"/>
    <lineage>
        <taxon>Bacteria</taxon>
        <taxon>Pseudomonadati</taxon>
        <taxon>Pseudomonadota</taxon>
        <taxon>Alphaproteobacteria</taxon>
        <taxon>Acetobacterales</taxon>
        <taxon>Roseomonadaceae</taxon>
        <taxon>Roseomonas</taxon>
    </lineage>
</organism>
<dbReference type="Proteomes" id="UP000245048">
    <property type="component" value="Unassembled WGS sequence"/>
</dbReference>
<comment type="caution">
    <text evidence="2">The sequence shown here is derived from an EMBL/GenBank/DDBJ whole genome shotgun (WGS) entry which is preliminary data.</text>
</comment>
<dbReference type="RefSeq" id="WP_109516032.1">
    <property type="nucleotide sequence ID" value="NZ_JBHSCH010000021.1"/>
</dbReference>
<evidence type="ECO:0000313" key="3">
    <source>
        <dbReference type="Proteomes" id="UP000245048"/>
    </source>
</evidence>
<proteinExistence type="predicted"/>
<accession>A0A2U1V6B6</accession>
<sequence length="233" mass="25737">MLRRVVILLLLLSLLAPAGLYVSGLWRPPPRWDPWAVLDIRDTPNFVTPWKLARLEREPAACFAALEQSGLAMARLPDRASDSGCPLENTVRLEGGRAALSPAGPVVTCPLAVAWAMFERHALQPAARAHFGQGVRAVRQLGTYNCRNVYHRAEGRRSQHATANAIDIAGFTLADGRAITLLRDWEGAGPEAAFLRDARDGACRFFKAVLGPDYNAPHRDHFHLDRGRWSRCS</sequence>
<protein>
    <submittedName>
        <fullName evidence="2">Extensin</fullName>
    </submittedName>
</protein>
<dbReference type="AlphaFoldDB" id="A0A2U1V6B6"/>
<dbReference type="InterPro" id="IPR009683">
    <property type="entry name" value="Extensin-like_C"/>
</dbReference>